<dbReference type="Gene3D" id="1.10.260.40">
    <property type="entry name" value="lambda repressor-like DNA-binding domains"/>
    <property type="match status" value="1"/>
</dbReference>
<evidence type="ECO:0000259" key="1">
    <source>
        <dbReference type="PROSITE" id="PS50943"/>
    </source>
</evidence>
<dbReference type="InterPro" id="IPR010982">
    <property type="entry name" value="Lambda_DNA-bd_dom_sf"/>
</dbReference>
<feature type="domain" description="HTH cro/C1-type" evidence="1">
    <location>
        <begin position="16"/>
        <end position="77"/>
    </location>
</feature>
<organism evidence="2">
    <name type="scientific">Fusobacterium animalis</name>
    <dbReference type="NCBI Taxonomy" id="76859"/>
    <lineage>
        <taxon>Bacteria</taxon>
        <taxon>Fusobacteriati</taxon>
        <taxon>Fusobacteriota</taxon>
        <taxon>Fusobacteriia</taxon>
        <taxon>Fusobacteriales</taxon>
        <taxon>Fusobacteriaceae</taxon>
        <taxon>Fusobacterium</taxon>
    </lineage>
</organism>
<dbReference type="CDD" id="cd00093">
    <property type="entry name" value="HTH_XRE"/>
    <property type="match status" value="1"/>
</dbReference>
<dbReference type="OrthoDB" id="89512at2"/>
<proteinExistence type="predicted"/>
<dbReference type="SMART" id="SM00530">
    <property type="entry name" value="HTH_XRE"/>
    <property type="match status" value="1"/>
</dbReference>
<dbReference type="EMBL" id="CP012713">
    <property type="protein sequence ID" value="ALF17357.1"/>
    <property type="molecule type" value="Genomic_DNA"/>
</dbReference>
<sequence>MKHLKTQDQENFIKKLKELREINNWTIKEFSELTEISAGYISDIECGRAANIGKDRFSKMISVLKKNKFSKKDEYEFYSYYLKLIIPKEVYKVMVKEYIQE</sequence>
<name>A0A0M4SPI8_9FUSO</name>
<evidence type="ECO:0000313" key="2">
    <source>
        <dbReference type="EMBL" id="ALF17357.1"/>
    </source>
</evidence>
<dbReference type="GO" id="GO:0003677">
    <property type="term" value="F:DNA binding"/>
    <property type="evidence" value="ECO:0007669"/>
    <property type="project" value="InterPro"/>
</dbReference>
<dbReference type="RefSeq" id="WP_060675913.1">
    <property type="nucleotide sequence ID" value="NZ_CP012713.1"/>
</dbReference>
<dbReference type="AlphaFoldDB" id="A0A0M4SPI8"/>
<dbReference type="PROSITE" id="PS50943">
    <property type="entry name" value="HTH_CROC1"/>
    <property type="match status" value="1"/>
</dbReference>
<reference evidence="2 3" key="1">
    <citation type="submission" date="2015-09" db="EMBL/GenBank/DDBJ databases">
        <authorList>
            <person name="Jackson K.R."/>
            <person name="Lunt B.L."/>
            <person name="Fisher J.N.B."/>
            <person name="Gardner A.V."/>
            <person name="Bailey M.E."/>
            <person name="Deus L.M."/>
            <person name="Earl A.S."/>
            <person name="Gibby P.D."/>
            <person name="Hartmann K.A."/>
            <person name="Liu J.E."/>
            <person name="Manci A.M."/>
            <person name="Nielsen D.A."/>
            <person name="Solomon M.B."/>
            <person name="Breakwell D.P."/>
            <person name="Burnett S.H."/>
            <person name="Grose J.H."/>
        </authorList>
    </citation>
    <scope>NUCLEOTIDE SEQUENCE [LARGE SCALE GENOMIC DNA]</scope>
    <source>
        <strain evidence="2 3">KCOM 1279</strain>
    </source>
</reference>
<dbReference type="SUPFAM" id="SSF47413">
    <property type="entry name" value="lambda repressor-like DNA-binding domains"/>
    <property type="match status" value="1"/>
</dbReference>
<dbReference type="InterPro" id="IPR001387">
    <property type="entry name" value="Cro/C1-type_HTH"/>
</dbReference>
<protein>
    <recommendedName>
        <fullName evidence="1">HTH cro/C1-type domain-containing protein</fullName>
    </recommendedName>
</protein>
<dbReference type="Pfam" id="PF12844">
    <property type="entry name" value="HTH_19"/>
    <property type="match status" value="1"/>
</dbReference>
<dbReference type="PATRIC" id="fig|76859.3.peg.773"/>
<accession>A0A0M4SPI8</accession>
<gene>
    <name evidence="2" type="ORF">RN98_03915</name>
</gene>
<dbReference type="Proteomes" id="UP000063147">
    <property type="component" value="Chromosome"/>
</dbReference>
<evidence type="ECO:0000313" key="3">
    <source>
        <dbReference type="Proteomes" id="UP000063147"/>
    </source>
</evidence>